<evidence type="ECO:0000259" key="1">
    <source>
        <dbReference type="Pfam" id="PF09362"/>
    </source>
</evidence>
<dbReference type="PANTHER" id="PTHR43662:SF6">
    <property type="entry name" value="DUF1996 DOMAIN-CONTAINING PROTEIN"/>
    <property type="match status" value="1"/>
</dbReference>
<sequence>MGPTNVFLKFLFNDRFTTQTDGGVTVYYISPGANQVTAFQPGFRMFVGDIMNRAPKYKSQSCFRCYNGPNFGGDNQAPCADPRLDHEGFPPGPCQGIRSNVLYPTCWDGKNLDSANHKDHIAYPTAGPSNFLSTGACPASHPVKIPQLMLEIVWDTTGFNNQEDWPEDGSQPFVLSTGDTTGYGQHGDYVFGWKGDALQRAMDDRGCFSATCGNQKSQDISVAKQCVIPKTVLEDVDGWLTELPGTAMQ</sequence>
<dbReference type="InterPro" id="IPR018535">
    <property type="entry name" value="DUF1996"/>
</dbReference>
<proteinExistence type="predicted"/>
<comment type="caution">
    <text evidence="2">The sequence shown here is derived from an EMBL/GenBank/DDBJ whole genome shotgun (WGS) entry which is preliminary data.</text>
</comment>
<feature type="domain" description="DUF1996" evidence="1">
    <location>
        <begin position="18"/>
        <end position="193"/>
    </location>
</feature>
<organism evidence="2 3">
    <name type="scientific">Cephalotrichum gorgonifer</name>
    <dbReference type="NCBI Taxonomy" id="2041049"/>
    <lineage>
        <taxon>Eukaryota</taxon>
        <taxon>Fungi</taxon>
        <taxon>Dikarya</taxon>
        <taxon>Ascomycota</taxon>
        <taxon>Pezizomycotina</taxon>
        <taxon>Sordariomycetes</taxon>
        <taxon>Hypocreomycetidae</taxon>
        <taxon>Microascales</taxon>
        <taxon>Microascaceae</taxon>
        <taxon>Cephalotrichum</taxon>
    </lineage>
</organism>
<name>A0AAE8N993_9PEZI</name>
<gene>
    <name evidence="2" type="ORF">DNG_10144</name>
</gene>
<dbReference type="AlphaFoldDB" id="A0AAE8N993"/>
<protein>
    <recommendedName>
        <fullName evidence="1">DUF1996 domain-containing protein</fullName>
    </recommendedName>
</protein>
<reference evidence="2" key="1">
    <citation type="submission" date="2018-03" db="EMBL/GenBank/DDBJ databases">
        <authorList>
            <person name="Guldener U."/>
        </authorList>
    </citation>
    <scope>NUCLEOTIDE SEQUENCE</scope>
</reference>
<evidence type="ECO:0000313" key="3">
    <source>
        <dbReference type="Proteomes" id="UP001187682"/>
    </source>
</evidence>
<dbReference type="Pfam" id="PF09362">
    <property type="entry name" value="DUF1996"/>
    <property type="match status" value="1"/>
</dbReference>
<accession>A0AAE8N993</accession>
<dbReference type="EMBL" id="ONZQ02000020">
    <property type="protein sequence ID" value="SPO07450.1"/>
    <property type="molecule type" value="Genomic_DNA"/>
</dbReference>
<evidence type="ECO:0000313" key="2">
    <source>
        <dbReference type="EMBL" id="SPO07450.1"/>
    </source>
</evidence>
<keyword evidence="3" id="KW-1185">Reference proteome</keyword>
<dbReference type="Proteomes" id="UP001187682">
    <property type="component" value="Unassembled WGS sequence"/>
</dbReference>
<dbReference type="PANTHER" id="PTHR43662">
    <property type="match status" value="1"/>
</dbReference>